<protein>
    <submittedName>
        <fullName evidence="9">Cobalamin synthesis protein/P47K</fullName>
    </submittedName>
</protein>
<evidence type="ECO:0000256" key="4">
    <source>
        <dbReference type="ARBA" id="ARBA00034320"/>
    </source>
</evidence>
<feature type="region of interest" description="Disordered" evidence="7">
    <location>
        <begin position="223"/>
        <end position="256"/>
    </location>
</feature>
<dbReference type="Pfam" id="PF07683">
    <property type="entry name" value="CobW_C"/>
    <property type="match status" value="1"/>
</dbReference>
<dbReference type="Gene3D" id="3.30.1220.10">
    <property type="entry name" value="CobW-like, C-terminal domain"/>
    <property type="match status" value="1"/>
</dbReference>
<dbReference type="RefSeq" id="WP_011389301.1">
    <property type="nucleotide sequence ID" value="NC_007643.1"/>
</dbReference>
<dbReference type="PATRIC" id="fig|269796.9.peg.1688"/>
<dbReference type="KEGG" id="rru:Rru_A1611"/>
<accession>Q2RTY4</accession>
<evidence type="ECO:0000256" key="3">
    <source>
        <dbReference type="ARBA" id="ARBA00023186"/>
    </source>
</evidence>
<keyword evidence="1" id="KW-0547">Nucleotide-binding</keyword>
<dbReference type="EnsemblBacteria" id="ABC22411">
    <property type="protein sequence ID" value="ABC22411"/>
    <property type="gene ID" value="Rru_A1611"/>
</dbReference>
<proteinExistence type="inferred from homology"/>
<evidence type="ECO:0000256" key="1">
    <source>
        <dbReference type="ARBA" id="ARBA00022741"/>
    </source>
</evidence>
<evidence type="ECO:0000313" key="9">
    <source>
        <dbReference type="EMBL" id="ABC22411.1"/>
    </source>
</evidence>
<comment type="similarity">
    <text evidence="4">Belongs to the SIMIBI class G3E GTPase family. ZNG1 subfamily.</text>
</comment>
<evidence type="ECO:0000256" key="2">
    <source>
        <dbReference type="ARBA" id="ARBA00022801"/>
    </source>
</evidence>
<dbReference type="GO" id="GO:0000166">
    <property type="term" value="F:nucleotide binding"/>
    <property type="evidence" value="ECO:0007669"/>
    <property type="project" value="UniProtKB-KW"/>
</dbReference>
<sequence>MMTIPVTILTGFLGSGKSTLLNRLLRHPAMGETAVVINEFGEVGLDHLLVRQVDEDIVLLNAGCLCCTVRGDMVTALHDLFLKRVRGDVPEFQRLAIETTGLADPAPIIHTLMTDPLIGGRFRLDGVVTVIDAVNGEKELDEHIEAVKQAAVADRLVLSKTDLVEDSAALKARLKALNPAAIVLEAIEGDIHPDALLDCGLFSSSGKAPDVAQWLRDEAYRDRDEQHHGHGHHHDHDHHDHDHGHDHHHDHHPHDVNRHDARISSFCLTFDEPLDWELFVSALEMLISSKGEDLLRIKGILDVIGQDRPIAVHGVQHVFHPPVPLPAWPAGEPKTSKLVFITRDLDRATVEGLLRAALGGQEVLLD</sequence>
<feature type="domain" description="CobW C-terminal" evidence="8">
    <location>
        <begin position="263"/>
        <end position="358"/>
    </location>
</feature>
<organism evidence="9 10">
    <name type="scientific">Rhodospirillum rubrum (strain ATCC 11170 / ATH 1.1.1 / DSM 467 / LMG 4362 / NCIMB 8255 / S1)</name>
    <dbReference type="NCBI Taxonomy" id="269796"/>
    <lineage>
        <taxon>Bacteria</taxon>
        <taxon>Pseudomonadati</taxon>
        <taxon>Pseudomonadota</taxon>
        <taxon>Alphaproteobacteria</taxon>
        <taxon>Rhodospirillales</taxon>
        <taxon>Rhodospirillaceae</taxon>
        <taxon>Rhodospirillum</taxon>
    </lineage>
</organism>
<keyword evidence="10" id="KW-1185">Reference proteome</keyword>
<dbReference type="Gene3D" id="3.40.50.300">
    <property type="entry name" value="P-loop containing nucleotide triphosphate hydrolases"/>
    <property type="match status" value="1"/>
</dbReference>
<dbReference type="Pfam" id="PF02492">
    <property type="entry name" value="cobW"/>
    <property type="match status" value="1"/>
</dbReference>
<evidence type="ECO:0000313" key="10">
    <source>
        <dbReference type="Proteomes" id="UP000001929"/>
    </source>
</evidence>
<dbReference type="InterPro" id="IPR011629">
    <property type="entry name" value="CobW-like_C"/>
</dbReference>
<dbReference type="SUPFAM" id="SSF52540">
    <property type="entry name" value="P-loop containing nucleoside triphosphate hydrolases"/>
    <property type="match status" value="1"/>
</dbReference>
<dbReference type="InterPro" id="IPR027417">
    <property type="entry name" value="P-loop_NTPase"/>
</dbReference>
<comment type="catalytic activity">
    <reaction evidence="6">
        <text>GTP + H2O = GDP + phosphate + H(+)</text>
        <dbReference type="Rhea" id="RHEA:19669"/>
        <dbReference type="ChEBI" id="CHEBI:15377"/>
        <dbReference type="ChEBI" id="CHEBI:15378"/>
        <dbReference type="ChEBI" id="CHEBI:37565"/>
        <dbReference type="ChEBI" id="CHEBI:43474"/>
        <dbReference type="ChEBI" id="CHEBI:58189"/>
    </reaction>
    <physiologicalReaction direction="left-to-right" evidence="6">
        <dbReference type="Rhea" id="RHEA:19670"/>
    </physiologicalReaction>
</comment>
<dbReference type="PANTHER" id="PTHR13748:SF62">
    <property type="entry name" value="COBW DOMAIN-CONTAINING PROTEIN"/>
    <property type="match status" value="1"/>
</dbReference>
<keyword evidence="3" id="KW-0143">Chaperone</keyword>
<dbReference type="PhylomeDB" id="Q2RTY4"/>
<evidence type="ECO:0000256" key="7">
    <source>
        <dbReference type="SAM" id="MobiDB-lite"/>
    </source>
</evidence>
<name>Q2RTY4_RHORT</name>
<dbReference type="HOGENOM" id="CLU_017452_0_2_5"/>
<dbReference type="SMART" id="SM00833">
    <property type="entry name" value="CobW_C"/>
    <property type="match status" value="1"/>
</dbReference>
<dbReference type="eggNOG" id="COG0523">
    <property type="taxonomic scope" value="Bacteria"/>
</dbReference>
<dbReference type="PANTHER" id="PTHR13748">
    <property type="entry name" value="COBW-RELATED"/>
    <property type="match status" value="1"/>
</dbReference>
<dbReference type="InterPro" id="IPR036627">
    <property type="entry name" value="CobW-likC_sf"/>
</dbReference>
<dbReference type="GO" id="GO:0016787">
    <property type="term" value="F:hydrolase activity"/>
    <property type="evidence" value="ECO:0007669"/>
    <property type="project" value="UniProtKB-KW"/>
</dbReference>
<dbReference type="GO" id="GO:0005737">
    <property type="term" value="C:cytoplasm"/>
    <property type="evidence" value="ECO:0007669"/>
    <property type="project" value="TreeGrafter"/>
</dbReference>
<dbReference type="Proteomes" id="UP000001929">
    <property type="component" value="Chromosome"/>
</dbReference>
<dbReference type="STRING" id="269796.Rru_A1611"/>
<keyword evidence="2" id="KW-0378">Hydrolase</keyword>
<dbReference type="AlphaFoldDB" id="Q2RTY4"/>
<evidence type="ECO:0000259" key="8">
    <source>
        <dbReference type="SMART" id="SM00833"/>
    </source>
</evidence>
<dbReference type="EMBL" id="CP000230">
    <property type="protein sequence ID" value="ABC22411.1"/>
    <property type="molecule type" value="Genomic_DNA"/>
</dbReference>
<dbReference type="SUPFAM" id="SSF90002">
    <property type="entry name" value="Hypothetical protein YjiA, C-terminal domain"/>
    <property type="match status" value="1"/>
</dbReference>
<evidence type="ECO:0000256" key="6">
    <source>
        <dbReference type="ARBA" id="ARBA00049117"/>
    </source>
</evidence>
<comment type="function">
    <text evidence="5">Zinc chaperone that directly transfers zinc cofactor to target proteins, thereby activating them. Zinc is transferred from the CXCC motif in the GTPase domain to the zinc binding site in target proteins in a process requiring GTP hydrolysis.</text>
</comment>
<feature type="compositionally biased region" description="Basic and acidic residues" evidence="7">
    <location>
        <begin position="237"/>
        <end position="256"/>
    </location>
</feature>
<dbReference type="InterPro" id="IPR003495">
    <property type="entry name" value="CobW/HypB/UreG_nucleotide-bd"/>
</dbReference>
<dbReference type="CDD" id="cd03112">
    <property type="entry name" value="CobW-like"/>
    <property type="match status" value="1"/>
</dbReference>
<dbReference type="InterPro" id="IPR051316">
    <property type="entry name" value="Zinc-reg_GTPase_activator"/>
</dbReference>
<reference evidence="9 10" key="1">
    <citation type="journal article" date="2011" name="Stand. Genomic Sci.">
        <title>Complete genome sequence of Rhodospirillum rubrum type strain (S1).</title>
        <authorList>
            <person name="Munk A.C."/>
            <person name="Copeland A."/>
            <person name="Lucas S."/>
            <person name="Lapidus A."/>
            <person name="Del Rio T.G."/>
            <person name="Barry K."/>
            <person name="Detter J.C."/>
            <person name="Hammon N."/>
            <person name="Israni S."/>
            <person name="Pitluck S."/>
            <person name="Brettin T."/>
            <person name="Bruce D."/>
            <person name="Han C."/>
            <person name="Tapia R."/>
            <person name="Gilna P."/>
            <person name="Schmutz J."/>
            <person name="Larimer F."/>
            <person name="Land M."/>
            <person name="Kyrpides N.C."/>
            <person name="Mavromatis K."/>
            <person name="Richardson P."/>
            <person name="Rohde M."/>
            <person name="Goker M."/>
            <person name="Klenk H.P."/>
            <person name="Zhang Y."/>
            <person name="Roberts G.P."/>
            <person name="Reslewic S."/>
            <person name="Schwartz D.C."/>
        </authorList>
    </citation>
    <scope>NUCLEOTIDE SEQUENCE [LARGE SCALE GENOMIC DNA]</scope>
    <source>
        <strain evidence="10">ATCC 11170 / ATH 1.1.1 / DSM 467 / LMG 4362 / NCIMB 8255 / S1</strain>
    </source>
</reference>
<gene>
    <name evidence="9" type="ordered locus">Rru_A1611</name>
</gene>
<evidence type="ECO:0000256" key="5">
    <source>
        <dbReference type="ARBA" id="ARBA00045658"/>
    </source>
</evidence>